<dbReference type="PANTHER" id="PTHR42241">
    <property type="entry name" value="HYPOTHETICAL MEMBRANE PROTEIN, CONSERVED, DUF998 FAMILY"/>
    <property type="match status" value="1"/>
</dbReference>
<protein>
    <submittedName>
        <fullName evidence="2">DUF998 domain-containing protein</fullName>
    </submittedName>
</protein>
<feature type="transmembrane region" description="Helical" evidence="1">
    <location>
        <begin position="7"/>
        <end position="26"/>
    </location>
</feature>
<feature type="transmembrane region" description="Helical" evidence="1">
    <location>
        <begin position="107"/>
        <end position="125"/>
    </location>
</feature>
<dbReference type="RefSeq" id="WP_207566994.1">
    <property type="nucleotide sequence ID" value="NZ_CP071446.1"/>
</dbReference>
<evidence type="ECO:0000256" key="1">
    <source>
        <dbReference type="SAM" id="Phobius"/>
    </source>
</evidence>
<gene>
    <name evidence="2" type="ORF">JYK00_01685</name>
</gene>
<keyword evidence="1" id="KW-0812">Transmembrane</keyword>
<dbReference type="EMBL" id="CP071446">
    <property type="protein sequence ID" value="QTA38275.1"/>
    <property type="molecule type" value="Genomic_DNA"/>
</dbReference>
<evidence type="ECO:0000313" key="2">
    <source>
        <dbReference type="EMBL" id="QTA38275.1"/>
    </source>
</evidence>
<dbReference type="InterPro" id="IPR009339">
    <property type="entry name" value="DUF998"/>
</dbReference>
<accession>A0ABX7S8W9</accession>
<feature type="transmembrane region" description="Helical" evidence="1">
    <location>
        <begin position="132"/>
        <end position="150"/>
    </location>
</feature>
<sequence length="187" mass="21320">MKSLKFLGLLSITMFFVGVFISVYFNEWFNLSQYTFSKLGNSYLATYPWIFSFFVIVGGVFMTFYGLVLIRKSIEKLRIIGGAYVLLSGIFMILVGVFPDGTKPHDFVALMTFLIFYAGMMVYGFKSSDKVFQVSSVAIFITIIIVLVYNPFPSTGYLEIFGLLLVVIDLILEFFEGKLDRLFKSFL</sequence>
<organism evidence="2 3">
    <name type="scientific">Thermosipho ferrireducens</name>
    <dbReference type="NCBI Taxonomy" id="2571116"/>
    <lineage>
        <taxon>Bacteria</taxon>
        <taxon>Thermotogati</taxon>
        <taxon>Thermotogota</taxon>
        <taxon>Thermotogae</taxon>
        <taxon>Thermotogales</taxon>
        <taxon>Fervidobacteriaceae</taxon>
        <taxon>Thermosipho</taxon>
    </lineage>
</organism>
<feature type="transmembrane region" description="Helical" evidence="1">
    <location>
        <begin position="156"/>
        <end position="175"/>
    </location>
</feature>
<keyword evidence="3" id="KW-1185">Reference proteome</keyword>
<reference evidence="2 3" key="1">
    <citation type="submission" date="2021-03" db="EMBL/GenBank/DDBJ databases">
        <title>Thermosipho ferrireducens sp.nov., an anaerobic thermophilic iron-reducing bacterium isolated from a deep-sea hydrothermal sulfide deposits.</title>
        <authorList>
            <person name="Zeng X."/>
            <person name="Chen Y."/>
            <person name="Shao Z."/>
        </authorList>
    </citation>
    <scope>NUCLEOTIDE SEQUENCE [LARGE SCALE GENOMIC DNA]</scope>
    <source>
        <strain evidence="2 3">JL129W03</strain>
    </source>
</reference>
<keyword evidence="1" id="KW-1133">Transmembrane helix</keyword>
<evidence type="ECO:0000313" key="3">
    <source>
        <dbReference type="Proteomes" id="UP000671862"/>
    </source>
</evidence>
<keyword evidence="1" id="KW-0472">Membrane</keyword>
<name>A0ABX7S8W9_9BACT</name>
<dbReference type="Pfam" id="PF06197">
    <property type="entry name" value="DUF998"/>
    <property type="match status" value="1"/>
</dbReference>
<proteinExistence type="predicted"/>
<dbReference type="PANTHER" id="PTHR42241:SF2">
    <property type="entry name" value="HYPOTHETICAL MEMBRANE PROTEIN, CONSERVED, DUF998 FAMILY"/>
    <property type="match status" value="1"/>
</dbReference>
<feature type="transmembrane region" description="Helical" evidence="1">
    <location>
        <begin position="46"/>
        <end position="70"/>
    </location>
</feature>
<feature type="transmembrane region" description="Helical" evidence="1">
    <location>
        <begin position="77"/>
        <end position="95"/>
    </location>
</feature>
<dbReference type="Proteomes" id="UP000671862">
    <property type="component" value="Chromosome"/>
</dbReference>